<keyword evidence="7" id="KW-1185">Reference proteome</keyword>
<feature type="transmembrane region" description="Helical" evidence="5">
    <location>
        <begin position="80"/>
        <end position="105"/>
    </location>
</feature>
<evidence type="ECO:0000256" key="2">
    <source>
        <dbReference type="ARBA" id="ARBA00022692"/>
    </source>
</evidence>
<dbReference type="InterPro" id="IPR003825">
    <property type="entry name" value="Colicin-V_CvpA"/>
</dbReference>
<dbReference type="GO" id="GO:0009403">
    <property type="term" value="P:toxin biosynthetic process"/>
    <property type="evidence" value="ECO:0007669"/>
    <property type="project" value="InterPro"/>
</dbReference>
<keyword evidence="3 5" id="KW-1133">Transmembrane helix</keyword>
<feature type="transmembrane region" description="Helical" evidence="5">
    <location>
        <begin position="117"/>
        <end position="144"/>
    </location>
</feature>
<evidence type="ECO:0000256" key="1">
    <source>
        <dbReference type="ARBA" id="ARBA00004141"/>
    </source>
</evidence>
<keyword evidence="4 5" id="KW-0472">Membrane</keyword>
<accession>A0A510Y428</accession>
<organism evidence="6 7">
    <name type="scientific">Marinococcus halophilus</name>
    <dbReference type="NCBI Taxonomy" id="1371"/>
    <lineage>
        <taxon>Bacteria</taxon>
        <taxon>Bacillati</taxon>
        <taxon>Bacillota</taxon>
        <taxon>Bacilli</taxon>
        <taxon>Bacillales</taxon>
        <taxon>Bacillaceae</taxon>
        <taxon>Marinococcus</taxon>
    </lineage>
</organism>
<evidence type="ECO:0000256" key="5">
    <source>
        <dbReference type="SAM" id="Phobius"/>
    </source>
</evidence>
<dbReference type="PANTHER" id="PTHR37306:SF1">
    <property type="entry name" value="COLICIN V PRODUCTION PROTEIN"/>
    <property type="match status" value="1"/>
</dbReference>
<dbReference type="Pfam" id="PF02674">
    <property type="entry name" value="Colicin_V"/>
    <property type="match status" value="1"/>
</dbReference>
<dbReference type="PANTHER" id="PTHR37306">
    <property type="entry name" value="COLICIN V PRODUCTION PROTEIN"/>
    <property type="match status" value="1"/>
</dbReference>
<reference evidence="6 7" key="1">
    <citation type="submission" date="2019-07" db="EMBL/GenBank/DDBJ databases">
        <title>Whole genome shotgun sequence of Marinococcus halophilus NBRC 102359.</title>
        <authorList>
            <person name="Hosoyama A."/>
            <person name="Uohara A."/>
            <person name="Ohji S."/>
            <person name="Ichikawa N."/>
        </authorList>
    </citation>
    <scope>NUCLEOTIDE SEQUENCE [LARGE SCALE GENOMIC DNA]</scope>
    <source>
        <strain evidence="6 7">NBRC 102359</strain>
    </source>
</reference>
<gene>
    <name evidence="6" type="primary">cvpA</name>
    <name evidence="6" type="ORF">MHA01_10050</name>
</gene>
<dbReference type="GO" id="GO:0016020">
    <property type="term" value="C:membrane"/>
    <property type="evidence" value="ECO:0007669"/>
    <property type="project" value="UniProtKB-SubCell"/>
</dbReference>
<feature type="transmembrane region" description="Helical" evidence="5">
    <location>
        <begin position="31"/>
        <end position="48"/>
    </location>
</feature>
<feature type="transmembrane region" description="Helical" evidence="5">
    <location>
        <begin position="6"/>
        <end position="24"/>
    </location>
</feature>
<name>A0A510Y428_MARHA</name>
<comment type="caution">
    <text evidence="6">The sequence shown here is derived from an EMBL/GenBank/DDBJ whole genome shotgun (WGS) entry which is preliminary data.</text>
</comment>
<evidence type="ECO:0000313" key="7">
    <source>
        <dbReference type="Proteomes" id="UP000321051"/>
    </source>
</evidence>
<dbReference type="STRING" id="1371.GCA_900166605_02018"/>
<evidence type="ECO:0000256" key="3">
    <source>
        <dbReference type="ARBA" id="ARBA00022989"/>
    </source>
</evidence>
<comment type="subcellular location">
    <subcellularLocation>
        <location evidence="1">Membrane</location>
        <topology evidence="1">Multi-pass membrane protein</topology>
    </subcellularLocation>
</comment>
<dbReference type="OrthoDB" id="1809613at2"/>
<proteinExistence type="predicted"/>
<keyword evidence="2 5" id="KW-0812">Transmembrane</keyword>
<evidence type="ECO:0000256" key="4">
    <source>
        <dbReference type="ARBA" id="ARBA00023136"/>
    </source>
</evidence>
<dbReference type="AlphaFoldDB" id="A0A510Y428"/>
<dbReference type="Proteomes" id="UP000321051">
    <property type="component" value="Unassembled WGS sequence"/>
</dbReference>
<evidence type="ECO:0000313" key="6">
    <source>
        <dbReference type="EMBL" id="GEK58100.1"/>
    </source>
</evidence>
<protein>
    <submittedName>
        <fullName evidence="6">Membrane protein</fullName>
    </submittedName>
</protein>
<dbReference type="EMBL" id="BJUN01000004">
    <property type="protein sequence ID" value="GEK58100.1"/>
    <property type="molecule type" value="Genomic_DNA"/>
</dbReference>
<sequence length="192" mass="21298">MLMEIVIDVLLVVILIGSFFTGLQRGFVLQLLRLVSLVAAFVVAFLFYEEVAQMLEQWIPYPFGQQPEGSFLAAFDTRSLFYYSIAFLLLFVGTRIVAGFLTGAAGGIARLPVLRTINYWLGGVLGVLETYVILFIVLAAAMLMPFPALEPVVNNSVIANFILHDTPWLSGWYEQIMPEEPGNMDGPIENEG</sequence>